<organism evidence="1 2">
    <name type="scientific">Gnathostoma spinigerum</name>
    <dbReference type="NCBI Taxonomy" id="75299"/>
    <lineage>
        <taxon>Eukaryota</taxon>
        <taxon>Metazoa</taxon>
        <taxon>Ecdysozoa</taxon>
        <taxon>Nematoda</taxon>
        <taxon>Chromadorea</taxon>
        <taxon>Rhabditida</taxon>
        <taxon>Spirurina</taxon>
        <taxon>Gnathostomatomorpha</taxon>
        <taxon>Gnathostomatoidea</taxon>
        <taxon>Gnathostomatidae</taxon>
        <taxon>Gnathostoma</taxon>
    </lineage>
</organism>
<name>A0ABD6ENT6_9BILA</name>
<protein>
    <submittedName>
        <fullName evidence="1">Uncharacterized protein</fullName>
    </submittedName>
</protein>
<gene>
    <name evidence="1" type="ORF">AB6A40_005800</name>
</gene>
<dbReference type="EMBL" id="JBGFUD010003840">
    <property type="protein sequence ID" value="MFH4979091.1"/>
    <property type="molecule type" value="Genomic_DNA"/>
</dbReference>
<keyword evidence="2" id="KW-1185">Reference proteome</keyword>
<dbReference type="Proteomes" id="UP001608902">
    <property type="component" value="Unassembled WGS sequence"/>
</dbReference>
<accession>A0ABD6ENT6</accession>
<dbReference type="Gene3D" id="3.30.930.10">
    <property type="entry name" value="Bira Bifunctional Protein, Domain 2"/>
    <property type="match status" value="1"/>
</dbReference>
<dbReference type="AlphaFoldDB" id="A0ABD6ENT6"/>
<dbReference type="InterPro" id="IPR045864">
    <property type="entry name" value="aa-tRNA-synth_II/BPL/LPL"/>
</dbReference>
<reference evidence="1 2" key="1">
    <citation type="submission" date="2024-08" db="EMBL/GenBank/DDBJ databases">
        <title>Gnathostoma spinigerum genome.</title>
        <authorList>
            <person name="Gonzalez-Bertolin B."/>
            <person name="Monzon S."/>
            <person name="Zaballos A."/>
            <person name="Jimenez P."/>
            <person name="Dekumyoy P."/>
            <person name="Varona S."/>
            <person name="Cuesta I."/>
            <person name="Sumanam S."/>
            <person name="Adisakwattana P."/>
            <person name="Gasser R.B."/>
            <person name="Hernandez-Gonzalez A."/>
            <person name="Young N.D."/>
            <person name="Perteguer M.J."/>
        </authorList>
    </citation>
    <scope>NUCLEOTIDE SEQUENCE [LARGE SCALE GENOMIC DNA]</scope>
    <source>
        <strain evidence="1">AL3</strain>
        <tissue evidence="1">Liver</tissue>
    </source>
</reference>
<evidence type="ECO:0000313" key="1">
    <source>
        <dbReference type="EMBL" id="MFH4979091.1"/>
    </source>
</evidence>
<evidence type="ECO:0000313" key="2">
    <source>
        <dbReference type="Proteomes" id="UP001608902"/>
    </source>
</evidence>
<comment type="caution">
    <text evidence="1">The sequence shown here is derived from an EMBL/GenBank/DDBJ whole genome shotgun (WGS) entry which is preliminary data.</text>
</comment>
<proteinExistence type="predicted"/>
<sequence length="245" mass="27292">MSTRSSHSEILGNILKDFRDDSMPVSPPHFVRGAVLEGVNVLLENYIPVDSGSEISSPTFLVGHGLPSLLSLFVKTRINGKGNKWPVTLVSSGMSYCCASSLHLPRSSLFASNQTLKVAVLNLSRDESTENSEYLRLSEKIAQLLRRKLNLYTQEAVITPENLYLYESMGLSILCEGQEVARISRSGDYISRRLNIVYNSELSDTSTDFVHIVFAEIDVTNIITLMNCAGKVRLYRLPGMPYHPF</sequence>